<dbReference type="InterPro" id="IPR037595">
    <property type="entry name" value="RGP_fam"/>
</dbReference>
<dbReference type="Pfam" id="PF03214">
    <property type="entry name" value="RGP"/>
    <property type="match status" value="1"/>
</dbReference>
<evidence type="ECO:0000256" key="2">
    <source>
        <dbReference type="ARBA" id="ARBA00023034"/>
    </source>
</evidence>
<dbReference type="GO" id="GO:0052691">
    <property type="term" value="F:UDP-arabinopyranose mutase activity"/>
    <property type="evidence" value="ECO:0007669"/>
    <property type="project" value="TreeGrafter"/>
</dbReference>
<organism evidence="3 4">
    <name type="scientific">Haladaptatus litoreus</name>
    <dbReference type="NCBI Taxonomy" id="553468"/>
    <lineage>
        <taxon>Archaea</taxon>
        <taxon>Methanobacteriati</taxon>
        <taxon>Methanobacteriota</taxon>
        <taxon>Stenosarchaea group</taxon>
        <taxon>Halobacteria</taxon>
        <taxon>Halobacteriales</taxon>
        <taxon>Haladaptataceae</taxon>
        <taxon>Haladaptatus</taxon>
    </lineage>
</organism>
<dbReference type="GO" id="GO:0005829">
    <property type="term" value="C:cytosol"/>
    <property type="evidence" value="ECO:0007669"/>
    <property type="project" value="TreeGrafter"/>
</dbReference>
<dbReference type="PANTHER" id="PTHR31682:SF44">
    <property type="entry name" value="UDP-ARABINOPYRANOSE MUTASE 3"/>
    <property type="match status" value="1"/>
</dbReference>
<evidence type="ECO:0000256" key="1">
    <source>
        <dbReference type="ARBA" id="ARBA00004555"/>
    </source>
</evidence>
<dbReference type="SUPFAM" id="SSF53448">
    <property type="entry name" value="Nucleotide-diphospho-sugar transferases"/>
    <property type="match status" value="1"/>
</dbReference>
<comment type="subcellular location">
    <subcellularLocation>
        <location evidence="1">Golgi apparatus</location>
    </subcellularLocation>
</comment>
<evidence type="ECO:0000313" key="4">
    <source>
        <dbReference type="Proteomes" id="UP000186914"/>
    </source>
</evidence>
<evidence type="ECO:0000313" key="3">
    <source>
        <dbReference type="EMBL" id="SIR87177.1"/>
    </source>
</evidence>
<keyword evidence="2" id="KW-0333">Golgi apparatus</keyword>
<dbReference type="Proteomes" id="UP000186914">
    <property type="component" value="Unassembled WGS sequence"/>
</dbReference>
<dbReference type="AlphaFoldDB" id="A0A1N7EGH2"/>
<dbReference type="GO" id="GO:0033356">
    <property type="term" value="P:UDP-L-arabinose metabolic process"/>
    <property type="evidence" value="ECO:0007669"/>
    <property type="project" value="TreeGrafter"/>
</dbReference>
<sequence length="396" mass="45017">MILGLPKNTEQLMRPDICVIMPTIREFECLRSYFQNAREHDFDLDRLHIVLVTEDFCSTAEMQSLLDDADVDGEVFDGTRRRQWFEEHEIAEYTHLIPEASHAQTSFGLLYMWANDFTYGLFIDDDTLPHLEFDYFGTHLNNLGYEGEIDCVSSNSNWVNVLYQNVEDHGLYPRGYPYTAMGESITAETRYVDDVVASQGLWTNVPDLDAVRILMDGDLQGQAQTRTTASDFTGTFATAPDQYLTVCSMNLAFKREVIPAFYQLPMDDNEWDVGRFDDIWSGVFLKRAADVLDKQILTGGPLCEHNKAPRPTFDDLANEAPGLELNEYLWQIIDDVGTDGDSYAEVFAAMADVLADGDWSMYNNGAFLNHVGAYMRDWLDCLAELDSIRRPLPADD</sequence>
<name>A0A1N7EGH2_9EURY</name>
<reference evidence="4" key="1">
    <citation type="submission" date="2017-01" db="EMBL/GenBank/DDBJ databases">
        <authorList>
            <person name="Varghese N."/>
            <person name="Submissions S."/>
        </authorList>
    </citation>
    <scope>NUCLEOTIDE SEQUENCE [LARGE SCALE GENOMIC DNA]</scope>
    <source>
        <strain evidence="4">CGMCC 1.7737</strain>
    </source>
</reference>
<dbReference type="PANTHER" id="PTHR31682">
    <property type="entry name" value="UDP-ARABINOSE MUTASE"/>
    <property type="match status" value="1"/>
</dbReference>
<keyword evidence="4" id="KW-1185">Reference proteome</keyword>
<accession>A0A1N7EGH2</accession>
<proteinExistence type="predicted"/>
<dbReference type="InterPro" id="IPR029044">
    <property type="entry name" value="Nucleotide-diphossugar_trans"/>
</dbReference>
<dbReference type="EMBL" id="FTNO01000006">
    <property type="protein sequence ID" value="SIR87177.1"/>
    <property type="molecule type" value="Genomic_DNA"/>
</dbReference>
<gene>
    <name evidence="3" type="ORF">SAMN05421858_4218</name>
</gene>
<protein>
    <submittedName>
        <fullName evidence="3">Reversibly glycosylated polypeptide</fullName>
    </submittedName>
</protein>